<accession>A0A433JB56</accession>
<gene>
    <name evidence="1" type="ORF">EJ913_08510</name>
</gene>
<reference evidence="1 2" key="1">
    <citation type="submission" date="2018-12" db="EMBL/GenBank/DDBJ databases">
        <authorList>
            <person name="Yang Y."/>
        </authorList>
    </citation>
    <scope>NUCLEOTIDE SEQUENCE [LARGE SCALE GENOMIC DNA]</scope>
    <source>
        <strain evidence="1 2">GSF71</strain>
    </source>
</reference>
<keyword evidence="2" id="KW-1185">Reference proteome</keyword>
<protein>
    <submittedName>
        <fullName evidence="1">Type II toxin-antitoxin system Phd/YefM family antitoxin</fullName>
    </submittedName>
</protein>
<organism evidence="1 2">
    <name type="scientific">Azospirillum doebereinerae</name>
    <dbReference type="NCBI Taxonomy" id="92933"/>
    <lineage>
        <taxon>Bacteria</taxon>
        <taxon>Pseudomonadati</taxon>
        <taxon>Pseudomonadota</taxon>
        <taxon>Alphaproteobacteria</taxon>
        <taxon>Rhodospirillales</taxon>
        <taxon>Azospirillaceae</taxon>
        <taxon>Azospirillum</taxon>
    </lineage>
</organism>
<dbReference type="EMBL" id="RZIJ01000005">
    <property type="protein sequence ID" value="RUQ73695.1"/>
    <property type="molecule type" value="Genomic_DNA"/>
</dbReference>
<sequence length="71" mass="8043">MDRISLSETILRDEEAVAKPAPSLPEERPIRFGLAKGQIAVADDFDDPLPEDLLKTFYGLEPDEDWPEFLL</sequence>
<dbReference type="OrthoDB" id="9800503at2"/>
<proteinExistence type="predicted"/>
<evidence type="ECO:0000313" key="1">
    <source>
        <dbReference type="EMBL" id="RUQ73695.1"/>
    </source>
</evidence>
<dbReference type="Proteomes" id="UP000280346">
    <property type="component" value="Unassembled WGS sequence"/>
</dbReference>
<comment type="caution">
    <text evidence="1">The sequence shown here is derived from an EMBL/GenBank/DDBJ whole genome shotgun (WGS) entry which is preliminary data.</text>
</comment>
<dbReference type="RefSeq" id="WP_126996747.1">
    <property type="nucleotide sequence ID" value="NZ_JBNPXW010000004.1"/>
</dbReference>
<name>A0A433JB56_9PROT</name>
<dbReference type="AlphaFoldDB" id="A0A433JB56"/>
<evidence type="ECO:0000313" key="2">
    <source>
        <dbReference type="Proteomes" id="UP000280346"/>
    </source>
</evidence>